<sequence>MIMISGNGNDMELPDCVAGESNQDVCACDAQCARYRDCCRSSPHFKPEEQVLAGSPFTCAHEFGYVLYEVQHCPSTWQDAEVRERCERPDFTYGVPLLDAPLTSRSTNITYRNWYCAACNRDIVVDSFNIWNAEFQCDNFNTAKSDDLIAELLSFDPKTKKWGLEFKGERFVCNLQFRPPRDVYSLLRSCKFGVVSQCNEKWMDVQVRNMCESYTARVCHGAATYRNRHCFICNGFTAFDEECYPVVGTSTTSKPLIVGGQSFTLLLDWKRLKRSSCAKSEVFDPIYRVCRKVYMPDCVAGESKQNMCACDAQCARYRDCCRSSPHFKPEEQVLAGSPFTCAHEFGYVLYEVQHCPSTWQGTEVRERCERPDFNYRVPILDAPLTSRSTNITYRNWYCAACHRDVFADSSVIWNAEFQCDDVPDRLESGKSTAELFSFDPETKDWGLEFEGARSVCNLQFRPPLDVYSLLRSCELEVVSQCSKTWMDVQVRNMCESYTARVCHGATTYRNRHCLICNGFSVSEECYFVNDDESYPVSTAMPELPSFTILLDWRRLKRSTCAKSQVYDPIYRVCREVYV</sequence>
<dbReference type="PANTHER" id="PTHR45902">
    <property type="entry name" value="LATROPHILIN RECEPTOR-LIKE PROTEIN A"/>
    <property type="match status" value="1"/>
</dbReference>
<accession>A0ABQ8T0J9</accession>
<dbReference type="EMBL" id="JAJSOF020000017">
    <property type="protein sequence ID" value="KAJ4439763.1"/>
    <property type="molecule type" value="Genomic_DNA"/>
</dbReference>
<dbReference type="Proteomes" id="UP001148838">
    <property type="component" value="Unassembled WGS sequence"/>
</dbReference>
<name>A0ABQ8T0J9_PERAM</name>
<dbReference type="InterPro" id="IPR053231">
    <property type="entry name" value="GPCR_LN-TM7"/>
</dbReference>
<keyword evidence="2" id="KW-1185">Reference proteome</keyword>
<comment type="caution">
    <text evidence="1">The sequence shown here is derived from an EMBL/GenBank/DDBJ whole genome shotgun (WGS) entry which is preliminary data.</text>
</comment>
<proteinExistence type="predicted"/>
<organism evidence="1 2">
    <name type="scientific">Periplaneta americana</name>
    <name type="common">American cockroach</name>
    <name type="synonym">Blatta americana</name>
    <dbReference type="NCBI Taxonomy" id="6978"/>
    <lineage>
        <taxon>Eukaryota</taxon>
        <taxon>Metazoa</taxon>
        <taxon>Ecdysozoa</taxon>
        <taxon>Arthropoda</taxon>
        <taxon>Hexapoda</taxon>
        <taxon>Insecta</taxon>
        <taxon>Pterygota</taxon>
        <taxon>Neoptera</taxon>
        <taxon>Polyneoptera</taxon>
        <taxon>Dictyoptera</taxon>
        <taxon>Blattodea</taxon>
        <taxon>Blattoidea</taxon>
        <taxon>Blattidae</taxon>
        <taxon>Blattinae</taxon>
        <taxon>Periplaneta</taxon>
    </lineage>
</organism>
<evidence type="ECO:0000313" key="1">
    <source>
        <dbReference type="EMBL" id="KAJ4439763.1"/>
    </source>
</evidence>
<dbReference type="PANTHER" id="PTHR45902:SF4">
    <property type="entry name" value="G-PROTEIN COUPLED RECEPTORS FAMILY 2 PROFILE 2 DOMAIN-CONTAINING PROTEIN"/>
    <property type="match status" value="1"/>
</dbReference>
<protein>
    <recommendedName>
        <fullName evidence="3">SMB domain-containing protein</fullName>
    </recommendedName>
</protein>
<gene>
    <name evidence="1" type="ORF">ANN_07891</name>
</gene>
<evidence type="ECO:0000313" key="2">
    <source>
        <dbReference type="Proteomes" id="UP001148838"/>
    </source>
</evidence>
<reference evidence="1 2" key="1">
    <citation type="journal article" date="2022" name="Allergy">
        <title>Genome assembly and annotation of Periplaneta americana reveal a comprehensive cockroach allergen profile.</title>
        <authorList>
            <person name="Wang L."/>
            <person name="Xiong Q."/>
            <person name="Saelim N."/>
            <person name="Wang L."/>
            <person name="Nong W."/>
            <person name="Wan A.T."/>
            <person name="Shi M."/>
            <person name="Liu X."/>
            <person name="Cao Q."/>
            <person name="Hui J.H.L."/>
            <person name="Sookrung N."/>
            <person name="Leung T.F."/>
            <person name="Tungtrongchitr A."/>
            <person name="Tsui S.K.W."/>
        </authorList>
    </citation>
    <scope>NUCLEOTIDE SEQUENCE [LARGE SCALE GENOMIC DNA]</scope>
    <source>
        <strain evidence="1">PWHHKU_190912</strain>
    </source>
</reference>
<evidence type="ECO:0008006" key="3">
    <source>
        <dbReference type="Google" id="ProtNLM"/>
    </source>
</evidence>